<organism evidence="1 2">
    <name type="scientific">Streptomyces xanthophaeus</name>
    <dbReference type="NCBI Taxonomy" id="67385"/>
    <lineage>
        <taxon>Bacteria</taxon>
        <taxon>Bacillati</taxon>
        <taxon>Actinomycetota</taxon>
        <taxon>Actinomycetes</taxon>
        <taxon>Kitasatosporales</taxon>
        <taxon>Streptomycetaceae</taxon>
        <taxon>Streptomyces</taxon>
    </lineage>
</organism>
<keyword evidence="2" id="KW-1185">Reference proteome</keyword>
<reference evidence="1" key="1">
    <citation type="submission" date="2020-09" db="EMBL/GenBank/DDBJ databases">
        <title>Whole genome shotgun sequence of Streptomyces xanthophaeus NBRC 12829.</title>
        <authorList>
            <person name="Komaki H."/>
            <person name="Tamura T."/>
        </authorList>
    </citation>
    <scope>NUCLEOTIDE SEQUENCE</scope>
    <source>
        <strain evidence="1">NBRC 12829</strain>
    </source>
</reference>
<gene>
    <name evidence="1" type="ORF">Sxan_57760</name>
</gene>
<name>A0A919LHQ2_9ACTN</name>
<comment type="caution">
    <text evidence="1">The sequence shown here is derived from an EMBL/GenBank/DDBJ whole genome shotgun (WGS) entry which is preliminary data.</text>
</comment>
<dbReference type="EMBL" id="BNEE01000006">
    <property type="protein sequence ID" value="GHI88412.1"/>
    <property type="molecule type" value="Genomic_DNA"/>
</dbReference>
<accession>A0A919LHQ2</accession>
<evidence type="ECO:0000313" key="2">
    <source>
        <dbReference type="Proteomes" id="UP000600026"/>
    </source>
</evidence>
<proteinExistence type="predicted"/>
<dbReference type="AlphaFoldDB" id="A0A919LHQ2"/>
<dbReference type="Proteomes" id="UP000600026">
    <property type="component" value="Unassembled WGS sequence"/>
</dbReference>
<protein>
    <submittedName>
        <fullName evidence="1">Uncharacterized protein</fullName>
    </submittedName>
</protein>
<evidence type="ECO:0000313" key="1">
    <source>
        <dbReference type="EMBL" id="GHI88412.1"/>
    </source>
</evidence>
<sequence>MWESPAPYGAGLFCVQGQIDDPLGILASVPLEDAMTAQQLEDGGPLIPQPAMTREALRDAVRRIDMANLAVLDKECNEAFDRAAETGAINPLRFFLIKWATHVAIHRWPARAAALHEAERTAGDPSATEAEFRAAMETSSRILAEAQREIGQ</sequence>